<reference evidence="2 3" key="1">
    <citation type="submission" date="2016-12" db="EMBL/GenBank/DDBJ databases">
        <title>The whole genome sequencing and assembly of Bacillus cohnii DSM 6307T strain.</title>
        <authorList>
            <person name="Lee Y.-J."/>
            <person name="Yi H."/>
            <person name="Bahn Y.-S."/>
            <person name="Kim J.F."/>
            <person name="Lee D.-W."/>
        </authorList>
    </citation>
    <scope>NUCLEOTIDE SEQUENCE [LARGE SCALE GENOMIC DNA]</scope>
    <source>
        <strain evidence="2 3">DSM 6307</strain>
    </source>
</reference>
<evidence type="ECO:0000256" key="1">
    <source>
        <dbReference type="SAM" id="Phobius"/>
    </source>
</evidence>
<dbReference type="EMBL" id="CP018866">
    <property type="protein sequence ID" value="AST92353.1"/>
    <property type="molecule type" value="Genomic_DNA"/>
</dbReference>
<evidence type="ECO:0000313" key="3">
    <source>
        <dbReference type="Proteomes" id="UP000215224"/>
    </source>
</evidence>
<dbReference type="Gene3D" id="1.10.10.1320">
    <property type="entry name" value="Anti-sigma factor, zinc-finger domain"/>
    <property type="match status" value="1"/>
</dbReference>
<evidence type="ECO:0000313" key="2">
    <source>
        <dbReference type="EMBL" id="AST92353.1"/>
    </source>
</evidence>
<name>A0A223KSQ8_9BACI</name>
<sequence length="139" mass="16366">MNHYTQEEWLAYIQDELSEDRRTILEDHLYSCDQCLHVYLEQLNYVSDTLPMLSEEEQNVVPIETKKMPFYQHSIFHYTVAAAITFLLLTSGMFHSMIGFASNIEESTVQNREEAVSKNVMNKALSFLELIERKHKEEK</sequence>
<gene>
    <name evidence="2" type="ORF">BC6307_14170</name>
</gene>
<protein>
    <recommendedName>
        <fullName evidence="4">Zinc-finger domain-containing protein</fullName>
    </recommendedName>
</protein>
<dbReference type="KEGG" id="bcoh:BC6307_14170"/>
<dbReference type="RefSeq" id="WP_066414492.1">
    <property type="nucleotide sequence ID" value="NZ_CP018866.1"/>
</dbReference>
<dbReference type="STRING" id="1314751.GCA_001591425_01633"/>
<dbReference type="Proteomes" id="UP000215224">
    <property type="component" value="Chromosome"/>
</dbReference>
<organism evidence="2 3">
    <name type="scientific">Sutcliffiella cohnii</name>
    <dbReference type="NCBI Taxonomy" id="33932"/>
    <lineage>
        <taxon>Bacteria</taxon>
        <taxon>Bacillati</taxon>
        <taxon>Bacillota</taxon>
        <taxon>Bacilli</taxon>
        <taxon>Bacillales</taxon>
        <taxon>Bacillaceae</taxon>
        <taxon>Sutcliffiella</taxon>
    </lineage>
</organism>
<keyword evidence="1" id="KW-1133">Transmembrane helix</keyword>
<evidence type="ECO:0008006" key="4">
    <source>
        <dbReference type="Google" id="ProtNLM"/>
    </source>
</evidence>
<feature type="transmembrane region" description="Helical" evidence="1">
    <location>
        <begin position="75"/>
        <end position="94"/>
    </location>
</feature>
<dbReference type="InterPro" id="IPR041916">
    <property type="entry name" value="Anti_sigma_zinc_sf"/>
</dbReference>
<dbReference type="AlphaFoldDB" id="A0A223KSQ8"/>
<accession>A0A223KSQ8</accession>
<keyword evidence="1" id="KW-0812">Transmembrane</keyword>
<proteinExistence type="predicted"/>
<keyword evidence="3" id="KW-1185">Reference proteome</keyword>
<keyword evidence="1" id="KW-0472">Membrane</keyword>